<feature type="chain" id="PRO_5043049130" description="EF-hand domain-containing protein" evidence="2">
    <location>
        <begin position="19"/>
        <end position="247"/>
    </location>
</feature>
<evidence type="ECO:0000313" key="5">
    <source>
        <dbReference type="Proteomes" id="UP001347796"/>
    </source>
</evidence>
<dbReference type="PROSITE" id="PS00018">
    <property type="entry name" value="EF_HAND_1"/>
    <property type="match status" value="1"/>
</dbReference>
<keyword evidence="1" id="KW-0106">Calcium</keyword>
<evidence type="ECO:0000256" key="1">
    <source>
        <dbReference type="ARBA" id="ARBA00022837"/>
    </source>
</evidence>
<organism evidence="4 5">
    <name type="scientific">Patella caerulea</name>
    <name type="common">Rayed Mediterranean limpet</name>
    <dbReference type="NCBI Taxonomy" id="87958"/>
    <lineage>
        <taxon>Eukaryota</taxon>
        <taxon>Metazoa</taxon>
        <taxon>Spiralia</taxon>
        <taxon>Lophotrochozoa</taxon>
        <taxon>Mollusca</taxon>
        <taxon>Gastropoda</taxon>
        <taxon>Patellogastropoda</taxon>
        <taxon>Patelloidea</taxon>
        <taxon>Patellidae</taxon>
        <taxon>Patella</taxon>
    </lineage>
</organism>
<keyword evidence="2" id="KW-0732">Signal</keyword>
<dbReference type="InterPro" id="IPR002048">
    <property type="entry name" value="EF_hand_dom"/>
</dbReference>
<protein>
    <recommendedName>
        <fullName evidence="3">EF-hand domain-containing protein</fullName>
    </recommendedName>
</protein>
<sequence length="247" mass="28486">MRFSLLLVGLSLTLTSSGFVFITETGVDSLLHLRKFFYREDVDDDLRVEPDDYRQIKLRVDTNHDDTISLEEMKMDPFFKTTITMEEYLNFDLDGDGSITTKDFDIKIHDLLSAKGNDIDLKEYLQFMAVNEESQGEIMQIDSFVYATKNFQVSDLDDDEILSEYEYKAEFGVADANFNSFLEVNEIDAFRPTRHVDANKVCSDKKMTSTGCDMNDVMVLFNTSDTNNDMSLSLDEYVKYFGELMEN</sequence>
<dbReference type="InterPro" id="IPR018247">
    <property type="entry name" value="EF_Hand_1_Ca_BS"/>
</dbReference>
<accession>A0AAN8JXR7</accession>
<dbReference type="PROSITE" id="PS50222">
    <property type="entry name" value="EF_HAND_2"/>
    <property type="match status" value="1"/>
</dbReference>
<comment type="caution">
    <text evidence="4">The sequence shown here is derived from an EMBL/GenBank/DDBJ whole genome shotgun (WGS) entry which is preliminary data.</text>
</comment>
<feature type="domain" description="EF-hand" evidence="3">
    <location>
        <begin position="212"/>
        <end position="247"/>
    </location>
</feature>
<dbReference type="AlphaFoldDB" id="A0AAN8JXR7"/>
<dbReference type="EMBL" id="JAZGQO010000004">
    <property type="protein sequence ID" value="KAK6187922.1"/>
    <property type="molecule type" value="Genomic_DNA"/>
</dbReference>
<dbReference type="GO" id="GO:0005509">
    <property type="term" value="F:calcium ion binding"/>
    <property type="evidence" value="ECO:0007669"/>
    <property type="project" value="InterPro"/>
</dbReference>
<reference evidence="4 5" key="1">
    <citation type="submission" date="2024-01" db="EMBL/GenBank/DDBJ databases">
        <title>The genome of the rayed Mediterranean limpet Patella caerulea (Linnaeus, 1758).</title>
        <authorList>
            <person name="Anh-Thu Weber A."/>
            <person name="Halstead-Nussloch G."/>
        </authorList>
    </citation>
    <scope>NUCLEOTIDE SEQUENCE [LARGE SCALE GENOMIC DNA]</scope>
    <source>
        <strain evidence="4">AATW-2023a</strain>
        <tissue evidence="4">Whole specimen</tissue>
    </source>
</reference>
<gene>
    <name evidence="4" type="ORF">SNE40_005842</name>
</gene>
<dbReference type="Gene3D" id="1.10.238.10">
    <property type="entry name" value="EF-hand"/>
    <property type="match status" value="1"/>
</dbReference>
<evidence type="ECO:0000259" key="3">
    <source>
        <dbReference type="PROSITE" id="PS50222"/>
    </source>
</evidence>
<evidence type="ECO:0000313" key="4">
    <source>
        <dbReference type="EMBL" id="KAK6187922.1"/>
    </source>
</evidence>
<evidence type="ECO:0000256" key="2">
    <source>
        <dbReference type="SAM" id="SignalP"/>
    </source>
</evidence>
<proteinExistence type="predicted"/>
<feature type="signal peptide" evidence="2">
    <location>
        <begin position="1"/>
        <end position="18"/>
    </location>
</feature>
<name>A0AAN8JXR7_PATCE</name>
<dbReference type="Proteomes" id="UP001347796">
    <property type="component" value="Unassembled WGS sequence"/>
</dbReference>
<keyword evidence="5" id="KW-1185">Reference proteome</keyword>
<dbReference type="SUPFAM" id="SSF47473">
    <property type="entry name" value="EF-hand"/>
    <property type="match status" value="1"/>
</dbReference>
<dbReference type="InterPro" id="IPR011992">
    <property type="entry name" value="EF-hand-dom_pair"/>
</dbReference>